<evidence type="ECO:0000256" key="1">
    <source>
        <dbReference type="ARBA" id="ARBA00007749"/>
    </source>
</evidence>
<name>A0A0D2I6S7_9EURO</name>
<evidence type="ECO:0000259" key="5">
    <source>
        <dbReference type="SMART" id="SM00849"/>
    </source>
</evidence>
<dbReference type="AlphaFoldDB" id="A0A0D2I6S7"/>
<dbReference type="CDD" id="cd07730">
    <property type="entry name" value="metallo-hydrolase-like_MBL-fold"/>
    <property type="match status" value="1"/>
</dbReference>
<dbReference type="GeneID" id="27717138"/>
<dbReference type="InterPro" id="IPR001279">
    <property type="entry name" value="Metallo-B-lactamas"/>
</dbReference>
<evidence type="ECO:0000256" key="2">
    <source>
        <dbReference type="ARBA" id="ARBA00022723"/>
    </source>
</evidence>
<dbReference type="RefSeq" id="XP_016627039.1">
    <property type="nucleotide sequence ID" value="XM_016781881.1"/>
</dbReference>
<dbReference type="GO" id="GO:0016787">
    <property type="term" value="F:hydrolase activity"/>
    <property type="evidence" value="ECO:0007669"/>
    <property type="project" value="UniProtKB-KW"/>
</dbReference>
<reference evidence="6 7" key="1">
    <citation type="submission" date="2015-01" db="EMBL/GenBank/DDBJ databases">
        <title>The Genome Sequence of Fonsecaea multimorphosa CBS 102226.</title>
        <authorList>
            <consortium name="The Broad Institute Genomics Platform"/>
            <person name="Cuomo C."/>
            <person name="de Hoog S."/>
            <person name="Gorbushina A."/>
            <person name="Stielow B."/>
            <person name="Teixiera M."/>
            <person name="Abouelleil A."/>
            <person name="Chapman S.B."/>
            <person name="Priest M."/>
            <person name="Young S.K."/>
            <person name="Wortman J."/>
            <person name="Nusbaum C."/>
            <person name="Birren B."/>
        </authorList>
    </citation>
    <scope>NUCLEOTIDE SEQUENCE [LARGE SCALE GENOMIC DNA]</scope>
    <source>
        <strain evidence="6 7">CBS 102226</strain>
    </source>
</reference>
<organism evidence="6 7">
    <name type="scientific">Fonsecaea multimorphosa CBS 102226</name>
    <dbReference type="NCBI Taxonomy" id="1442371"/>
    <lineage>
        <taxon>Eukaryota</taxon>
        <taxon>Fungi</taxon>
        <taxon>Dikarya</taxon>
        <taxon>Ascomycota</taxon>
        <taxon>Pezizomycotina</taxon>
        <taxon>Eurotiomycetes</taxon>
        <taxon>Chaetothyriomycetidae</taxon>
        <taxon>Chaetothyriales</taxon>
        <taxon>Herpotrichiellaceae</taxon>
        <taxon>Fonsecaea</taxon>
    </lineage>
</organism>
<keyword evidence="7" id="KW-1185">Reference proteome</keyword>
<dbReference type="STRING" id="1442371.A0A0D2I6S7"/>
<dbReference type="Gene3D" id="3.60.15.10">
    <property type="entry name" value="Ribonuclease Z/Hydroxyacylglutathione hydrolase-like"/>
    <property type="match status" value="1"/>
</dbReference>
<dbReference type="SMART" id="SM00849">
    <property type="entry name" value="Lactamase_B"/>
    <property type="match status" value="1"/>
</dbReference>
<dbReference type="VEuPathDB" id="FungiDB:Z520_11392"/>
<comment type="similarity">
    <text evidence="1">Belongs to the metallo-beta-lactamase superfamily.</text>
</comment>
<dbReference type="EMBL" id="KN848099">
    <property type="protein sequence ID" value="KIX92916.1"/>
    <property type="molecule type" value="Genomic_DNA"/>
</dbReference>
<protein>
    <recommendedName>
        <fullName evidence="5">Metallo-beta-lactamase domain-containing protein</fullName>
    </recommendedName>
</protein>
<feature type="domain" description="Metallo-beta-lactamase" evidence="5">
    <location>
        <begin position="54"/>
        <end position="273"/>
    </location>
</feature>
<evidence type="ECO:0000256" key="4">
    <source>
        <dbReference type="ARBA" id="ARBA00022833"/>
    </source>
</evidence>
<dbReference type="PANTHER" id="PTHR42978:SF5">
    <property type="entry name" value="METALLO-BETA-LACTAMASE DOMAIN-CONTAINING PROTEIN"/>
    <property type="match status" value="1"/>
</dbReference>
<gene>
    <name evidence="6" type="ORF">Z520_11392</name>
</gene>
<dbReference type="PANTHER" id="PTHR42978">
    <property type="entry name" value="QUORUM-QUENCHING LACTONASE YTNP-RELATED-RELATED"/>
    <property type="match status" value="1"/>
</dbReference>
<evidence type="ECO:0000313" key="7">
    <source>
        <dbReference type="Proteomes" id="UP000053411"/>
    </source>
</evidence>
<dbReference type="InterPro" id="IPR036866">
    <property type="entry name" value="RibonucZ/Hydroxyglut_hydro"/>
</dbReference>
<evidence type="ECO:0000313" key="6">
    <source>
        <dbReference type="EMBL" id="KIX92916.1"/>
    </source>
</evidence>
<dbReference type="InterPro" id="IPR051013">
    <property type="entry name" value="MBL_superfamily_lactonases"/>
</dbReference>
<dbReference type="Proteomes" id="UP000053411">
    <property type="component" value="Unassembled WGS sequence"/>
</dbReference>
<dbReference type="SUPFAM" id="SSF56281">
    <property type="entry name" value="Metallo-hydrolase/oxidoreductase"/>
    <property type="match status" value="1"/>
</dbReference>
<evidence type="ECO:0000256" key="3">
    <source>
        <dbReference type="ARBA" id="ARBA00022801"/>
    </source>
</evidence>
<keyword evidence="3" id="KW-0378">Hydrolase</keyword>
<proteinExistence type="inferred from homology"/>
<dbReference type="OrthoDB" id="10250730at2759"/>
<keyword evidence="4" id="KW-0862">Zinc</keyword>
<dbReference type="GO" id="GO:0046872">
    <property type="term" value="F:metal ion binding"/>
    <property type="evidence" value="ECO:0007669"/>
    <property type="project" value="UniProtKB-KW"/>
</dbReference>
<accession>A0A0D2I6S7</accession>
<keyword evidence="2" id="KW-0479">Metal-binding</keyword>
<sequence length="397" mass="44348">MSLPNGATPRPDLNIPPSGSVCQLSIIDTTCNIVCTTSRTVEPNIPGHDWINFPTFSFYIKHEASGREVLFDLGMRKDWQNAVPHIRETVSKNVDGLDIAKDVHDILTEGGVDLTHVEGFIMSHWHWDHCGNPAALPKSVKIIVGPGFKDAFMPGWPANPTSPFHEADFDGREVRELSFSDDFKIGRYQAHDYFEDGSLYILNVPGHAIGHIGALVRTTPETLVYLGGDVCHHSGVIRPTRYTPMPDFIPEETKFTNKLISHPCPCSAFLSSHPEKENGRTVPFFRASTAPNSFFIDPATAQDSIEALIEYDADPNVLVCLAHDPTELATFDFFPHGTLNDWKKKGWKQAAHWGFLEELPYYGKIIQPLLVDGLYDGGRKLRDLEFSESWILPPLQS</sequence>